<dbReference type="GO" id="GO:0016071">
    <property type="term" value="P:mRNA metabolic process"/>
    <property type="evidence" value="ECO:0007669"/>
    <property type="project" value="UniProtKB-ARBA"/>
</dbReference>
<accession>A0A420IES8</accession>
<comment type="caution">
    <text evidence="2">The sequence shown here is derived from an EMBL/GenBank/DDBJ whole genome shotgun (WGS) entry which is preliminary data.</text>
</comment>
<feature type="compositionally biased region" description="Basic and acidic residues" evidence="1">
    <location>
        <begin position="1"/>
        <end position="15"/>
    </location>
</feature>
<sequence length="336" mass="37412">MAMEFTPRRQQEPKHSPVASSKLSKLQLAYESNVHVKDTPHQEIQSYVRSPYSNSPRTPRRDNSDSSKRDSSKFEYGSMPKSRNKTRPKNVMISPATSKKIQNVSPRDLTQSAGFPSSSFRTPTANTAYAGPTFHSSPAPSTLPIPRFYSESLPDSPNFNTRRSSKESHTFPKSPKAIQLTDRSSDEDSPLDYIFKMDRERKKIIKNTPTHTTVPVPAPFCYQATSPCSTRDLSYITEINNTYPKGPSKNSSIAKLLIDAVKECDSSIPYDAPFSTPYSERIKAIRPLDNSKPKSELQPTKNQSRSDITEALKAYLFSGHLNSTNSSISSGTGESC</sequence>
<dbReference type="InterPro" id="IPR028322">
    <property type="entry name" value="PNRC-like_rgn"/>
</dbReference>
<evidence type="ECO:0000313" key="3">
    <source>
        <dbReference type="Proteomes" id="UP000285326"/>
    </source>
</evidence>
<evidence type="ECO:0000313" key="2">
    <source>
        <dbReference type="EMBL" id="RKF73058.1"/>
    </source>
</evidence>
<dbReference type="Pfam" id="PF15365">
    <property type="entry name" value="PNRC"/>
    <property type="match status" value="1"/>
</dbReference>
<feature type="compositionally biased region" description="Polar residues" evidence="1">
    <location>
        <begin position="153"/>
        <end position="162"/>
    </location>
</feature>
<evidence type="ECO:0000256" key="1">
    <source>
        <dbReference type="SAM" id="MobiDB-lite"/>
    </source>
</evidence>
<dbReference type="Proteomes" id="UP000285326">
    <property type="component" value="Unassembled WGS sequence"/>
</dbReference>
<feature type="compositionally biased region" description="Polar residues" evidence="1">
    <location>
        <begin position="95"/>
        <end position="127"/>
    </location>
</feature>
<organism evidence="2 3">
    <name type="scientific">Golovinomyces cichoracearum</name>
    <dbReference type="NCBI Taxonomy" id="62708"/>
    <lineage>
        <taxon>Eukaryota</taxon>
        <taxon>Fungi</taxon>
        <taxon>Dikarya</taxon>
        <taxon>Ascomycota</taxon>
        <taxon>Pezizomycotina</taxon>
        <taxon>Leotiomycetes</taxon>
        <taxon>Erysiphales</taxon>
        <taxon>Erysiphaceae</taxon>
        <taxon>Golovinomyces</taxon>
    </lineage>
</organism>
<name>A0A420IES8_9PEZI</name>
<feature type="compositionally biased region" description="Polar residues" evidence="1">
    <location>
        <begin position="42"/>
        <end position="57"/>
    </location>
</feature>
<feature type="region of interest" description="Disordered" evidence="1">
    <location>
        <begin position="1"/>
        <end position="189"/>
    </location>
</feature>
<dbReference type="AlphaFoldDB" id="A0A420IES8"/>
<protein>
    <submittedName>
        <fullName evidence="2">Uncharacterized protein</fullName>
    </submittedName>
</protein>
<feature type="compositionally biased region" description="Basic and acidic residues" evidence="1">
    <location>
        <begin position="59"/>
        <end position="73"/>
    </location>
</feature>
<proteinExistence type="predicted"/>
<dbReference type="EMBL" id="MCBS01024600">
    <property type="protein sequence ID" value="RKF73058.1"/>
    <property type="molecule type" value="Genomic_DNA"/>
</dbReference>
<gene>
    <name evidence="2" type="ORF">GcM1_246225</name>
</gene>
<reference evidence="2 3" key="1">
    <citation type="journal article" date="2018" name="BMC Genomics">
        <title>Comparative genome analyses reveal sequence features reflecting distinct modes of host-adaptation between dicot and monocot powdery mildew.</title>
        <authorList>
            <person name="Wu Y."/>
            <person name="Ma X."/>
            <person name="Pan Z."/>
            <person name="Kale S.D."/>
            <person name="Song Y."/>
            <person name="King H."/>
            <person name="Zhang Q."/>
            <person name="Presley C."/>
            <person name="Deng X."/>
            <person name="Wei C.I."/>
            <person name="Xiao S."/>
        </authorList>
    </citation>
    <scope>NUCLEOTIDE SEQUENCE [LARGE SCALE GENOMIC DNA]</scope>
    <source>
        <strain evidence="2">UMSG1</strain>
    </source>
</reference>